<dbReference type="EMBL" id="LR728327">
    <property type="protein sequence ID" value="VWP00281.1"/>
    <property type="molecule type" value="Genomic_DNA"/>
</dbReference>
<evidence type="ECO:0000313" key="1">
    <source>
        <dbReference type="EMBL" id="VWP00281.1"/>
    </source>
</evidence>
<proteinExistence type="predicted"/>
<gene>
    <name evidence="1" type="primary">Q0V515</name>
</gene>
<accession>A0A5K1K371</accession>
<dbReference type="GO" id="GO:0009013">
    <property type="term" value="F:succinate-semialdehyde dehydrogenase [NAD(P)+] activity"/>
    <property type="evidence" value="ECO:0007669"/>
    <property type="project" value="UniProtKB-EC"/>
</dbReference>
<name>A0A5K1K371_9APHY</name>
<organism evidence="1">
    <name type="scientific">Ganoderma boninense</name>
    <dbReference type="NCBI Taxonomy" id="34458"/>
    <lineage>
        <taxon>Eukaryota</taxon>
        <taxon>Fungi</taxon>
        <taxon>Dikarya</taxon>
        <taxon>Basidiomycota</taxon>
        <taxon>Agaricomycotina</taxon>
        <taxon>Agaricomycetes</taxon>
        <taxon>Polyporales</taxon>
        <taxon>Polyporaceae</taxon>
        <taxon>Ganoderma</taxon>
    </lineage>
</organism>
<dbReference type="AlphaFoldDB" id="A0A5K1K371"/>
<reference evidence="1" key="1">
    <citation type="submission" date="2019-10" db="EMBL/GenBank/DDBJ databases">
        <authorList>
            <person name="Nor Muhammad N."/>
        </authorList>
    </citation>
    <scope>NUCLEOTIDE SEQUENCE</scope>
</reference>
<sequence>MRCETLCRGFRDVINGTVEIKYKLALARAGKVELGQSRLCIADRLEALRTPYTTTAALSLDALPFIPLPDEVVPHWPDMTEGFIPFLTNYRADLVLWRPVLHPGPRSAQEERRSIPRIMRHLLEDSFRIPPAVMCALAVDLAQDLLVFSRPARPEITPAECYVYSISEGGPHPKAGGLRPFKIPFHFVIGDNGFGTTEDLQIFGDVVAWSVTDNQHSAAVISSNHVVLVTAQSLSVYKFDEFTQHAPPPASLATALCVLELPRLNASRFAPYVRAYMQFPPSAPSRDAADRHAASSGVAFGLDPAQTVLVVTLLHSTDIDPEFRLRLDPKDRNVSERFAIFVPLATLFKLACPMPLRAGIDRDTTQTQAWARRRTVPWAQWGPEGTRIVRFEYISHISVMGSRCAFMLYDRHAGTLHTVLFDVRRGARDNSDAARERLENVNLGDDDSASELVDVREVLAENLSFAEEVRTTFPAEVVHKAHPGWSAGFLLEDCVAISQQLRVTHPGVGYQGYDPINWL</sequence>
<keyword evidence="1" id="KW-0560">Oxidoreductase</keyword>
<dbReference type="EC" id="1.2.1.16" evidence="1"/>
<protein>
    <submittedName>
        <fullName evidence="1">Succinate-semialdehyde dehydrogenase (EC)</fullName>
        <ecNumber evidence="1">1.2.1.16</ecNumber>
    </submittedName>
</protein>